<keyword evidence="2" id="KW-0812">Transmembrane</keyword>
<gene>
    <name evidence="4" type="ORF">DFP97_101199</name>
</gene>
<feature type="transmembrane region" description="Helical" evidence="2">
    <location>
        <begin position="85"/>
        <end position="105"/>
    </location>
</feature>
<organism evidence="4 5">
    <name type="scientific">Paenibacillus prosopidis</name>
    <dbReference type="NCBI Taxonomy" id="630520"/>
    <lineage>
        <taxon>Bacteria</taxon>
        <taxon>Bacillati</taxon>
        <taxon>Bacillota</taxon>
        <taxon>Bacilli</taxon>
        <taxon>Bacillales</taxon>
        <taxon>Paenibacillaceae</taxon>
        <taxon>Paenibacillus</taxon>
    </lineage>
</organism>
<dbReference type="RefSeq" id="WP_114378104.1">
    <property type="nucleotide sequence ID" value="NZ_QPJD01000001.1"/>
</dbReference>
<name>A0A368W9V0_9BACL</name>
<sequence length="536" mass="58290">MSVSCSIRERFWKRETPMNAYFQDGLLEDNEGELQSIQPEGQRDSQSLDGADHESVHNAAPRHVNRKGASDPANVGNEGIYRTRWLAWSAIAVGWAFGLAAVLLRGGAVEWFLTSVLSMIIVISGIAPAIAAASLTAVRKLTRQETVEGGKIEVQLTLKRSYIVPLVWLALRDETVNESSAADQRISYRTVFAPQLRKEATIHYTLNKLRRGRHPFGPVSVTIGDWLGLTAIHKRVECEAAFVVLPGLPHAELMDAAERVGGYAASKQNLSPAAVSFDHRGEEGRQEIAAAVRAAGIGPDSRPYREGDSLRHLDWRSAAKGRSLQTKVFPLEQPAQTFIAVDTAASAYDRDDRLFDACIGWASHAVRQAAALGSAVTLLAGQGAAAVKSQAETIKGIQQESNEPFRMIHSSLNGDLNAGVSDMLHEMALLRADGKEALTGSLVDGCNRLMRGGTILVFTADWRGGRSWGELAGYSAERGCRLELFIVTRSSVPSFAMREQQKWLESGGVKVTWLHVPAGMNVLPFAEEGGDVHDYA</sequence>
<dbReference type="OrthoDB" id="140416at2"/>
<evidence type="ECO:0000256" key="1">
    <source>
        <dbReference type="SAM" id="MobiDB-lite"/>
    </source>
</evidence>
<feature type="transmembrane region" description="Helical" evidence="2">
    <location>
        <begin position="111"/>
        <end position="135"/>
    </location>
</feature>
<evidence type="ECO:0000313" key="5">
    <source>
        <dbReference type="Proteomes" id="UP000252415"/>
    </source>
</evidence>
<accession>A0A368W9V0</accession>
<protein>
    <submittedName>
        <fullName evidence="4">Uncharacterized protein DUF58</fullName>
    </submittedName>
</protein>
<dbReference type="AlphaFoldDB" id="A0A368W9V0"/>
<feature type="region of interest" description="Disordered" evidence="1">
    <location>
        <begin position="34"/>
        <end position="71"/>
    </location>
</feature>
<dbReference type="PANTHER" id="PTHR34351:SF2">
    <property type="entry name" value="DUF58 DOMAIN-CONTAINING PROTEIN"/>
    <property type="match status" value="1"/>
</dbReference>
<dbReference type="Pfam" id="PF01882">
    <property type="entry name" value="DUF58"/>
    <property type="match status" value="1"/>
</dbReference>
<reference evidence="4 5" key="1">
    <citation type="submission" date="2018-07" db="EMBL/GenBank/DDBJ databases">
        <title>Genomic Encyclopedia of Type Strains, Phase III (KMG-III): the genomes of soil and plant-associated and newly described type strains.</title>
        <authorList>
            <person name="Whitman W."/>
        </authorList>
    </citation>
    <scope>NUCLEOTIDE SEQUENCE [LARGE SCALE GENOMIC DNA]</scope>
    <source>
        <strain evidence="4 5">CECT 7506</strain>
    </source>
</reference>
<keyword evidence="2" id="KW-0472">Membrane</keyword>
<dbReference type="PANTHER" id="PTHR34351">
    <property type="entry name" value="SLR1927 PROTEIN-RELATED"/>
    <property type="match status" value="1"/>
</dbReference>
<comment type="caution">
    <text evidence="4">The sequence shown here is derived from an EMBL/GenBank/DDBJ whole genome shotgun (WGS) entry which is preliminary data.</text>
</comment>
<dbReference type="InterPro" id="IPR002881">
    <property type="entry name" value="DUF58"/>
</dbReference>
<keyword evidence="2" id="KW-1133">Transmembrane helix</keyword>
<dbReference type="EMBL" id="QPJD01000001">
    <property type="protein sequence ID" value="RCW51856.1"/>
    <property type="molecule type" value="Genomic_DNA"/>
</dbReference>
<evidence type="ECO:0000256" key="2">
    <source>
        <dbReference type="SAM" id="Phobius"/>
    </source>
</evidence>
<keyword evidence="5" id="KW-1185">Reference proteome</keyword>
<dbReference type="Proteomes" id="UP000252415">
    <property type="component" value="Unassembled WGS sequence"/>
</dbReference>
<evidence type="ECO:0000259" key="3">
    <source>
        <dbReference type="Pfam" id="PF01882"/>
    </source>
</evidence>
<feature type="domain" description="DUF58" evidence="3">
    <location>
        <begin position="300"/>
        <end position="348"/>
    </location>
</feature>
<proteinExistence type="predicted"/>
<evidence type="ECO:0000313" key="4">
    <source>
        <dbReference type="EMBL" id="RCW51856.1"/>
    </source>
</evidence>
<feature type="compositionally biased region" description="Polar residues" evidence="1">
    <location>
        <begin position="34"/>
        <end position="48"/>
    </location>
</feature>